<feature type="region of interest" description="Disordered" evidence="1">
    <location>
        <begin position="77"/>
        <end position="107"/>
    </location>
</feature>
<evidence type="ECO:0000313" key="2">
    <source>
        <dbReference type="EMBL" id="RYO93755.1"/>
    </source>
</evidence>
<feature type="region of interest" description="Disordered" evidence="1">
    <location>
        <begin position="129"/>
        <end position="303"/>
    </location>
</feature>
<feature type="compositionally biased region" description="Acidic residues" evidence="1">
    <location>
        <begin position="179"/>
        <end position="189"/>
    </location>
</feature>
<organism evidence="2 3">
    <name type="scientific">Monosporascus cannonballus</name>
    <dbReference type="NCBI Taxonomy" id="155416"/>
    <lineage>
        <taxon>Eukaryota</taxon>
        <taxon>Fungi</taxon>
        <taxon>Dikarya</taxon>
        <taxon>Ascomycota</taxon>
        <taxon>Pezizomycotina</taxon>
        <taxon>Sordariomycetes</taxon>
        <taxon>Xylariomycetidae</taxon>
        <taxon>Xylariales</taxon>
        <taxon>Xylariales incertae sedis</taxon>
        <taxon>Monosporascus</taxon>
    </lineage>
</organism>
<feature type="region of interest" description="Disordered" evidence="1">
    <location>
        <begin position="1"/>
        <end position="63"/>
    </location>
</feature>
<feature type="compositionally biased region" description="Low complexity" evidence="1">
    <location>
        <begin position="222"/>
        <end position="252"/>
    </location>
</feature>
<accession>A0ABY0HHT2</accession>
<gene>
    <name evidence="2" type="ORF">DL762_000960</name>
</gene>
<dbReference type="EMBL" id="QJNS01000016">
    <property type="protein sequence ID" value="RYO93755.1"/>
    <property type="molecule type" value="Genomic_DNA"/>
</dbReference>
<feature type="region of interest" description="Disordered" evidence="1">
    <location>
        <begin position="450"/>
        <end position="473"/>
    </location>
</feature>
<feature type="compositionally biased region" description="Low complexity" evidence="1">
    <location>
        <begin position="46"/>
        <end position="57"/>
    </location>
</feature>
<feature type="compositionally biased region" description="Basic and acidic residues" evidence="1">
    <location>
        <begin position="458"/>
        <end position="468"/>
    </location>
</feature>
<feature type="region of interest" description="Disordered" evidence="1">
    <location>
        <begin position="505"/>
        <end position="537"/>
    </location>
</feature>
<reference evidence="2 3" key="1">
    <citation type="submission" date="2018-06" db="EMBL/GenBank/DDBJ databases">
        <title>Complete Genomes of Monosporascus.</title>
        <authorList>
            <person name="Robinson A.J."/>
            <person name="Natvig D.O."/>
        </authorList>
    </citation>
    <scope>NUCLEOTIDE SEQUENCE [LARGE SCALE GENOMIC DNA]</scope>
    <source>
        <strain evidence="2 3">CBS 609.92</strain>
    </source>
</reference>
<keyword evidence="3" id="KW-1185">Reference proteome</keyword>
<feature type="compositionally biased region" description="Polar residues" evidence="1">
    <location>
        <begin position="85"/>
        <end position="94"/>
    </location>
</feature>
<evidence type="ECO:0000256" key="1">
    <source>
        <dbReference type="SAM" id="MobiDB-lite"/>
    </source>
</evidence>
<sequence>MYQSQLPSGGEPEDYDDLFGSSYDGDFGTMNNSSSLNRQKGGLTFPPQSTPATTGPSSGFGGSGGLCPNSLFFIDPSRKSIFDPPNTSGLTSSGPGAPTPSGLHDSWADNKAYYASVLNRVAGLMNKEEDLARNQSATPAAGETGQTNPQAQEHDVFNGTEELKASPRQGNAAARGGDPDDDGGSDDEGDKGGKKDSNAEGRNHGNKGEADGKRDNGNKPTELNNRENNGSGNGGNNEEISNTTVETQTTRTQQREQQRQKQQRWWKQRRAPTPTPAQIRMGEGWTMSDQTYEQQPLKKRRKTDVPYPQLINHTFRSMNGLSTLQIAHNAPISLSALDVVCEHLWKALHSDVRAQICVPPPNGPSLWSGDQVDVNRMYEKMELPGYRNKESKEYLFYRQIKSHPWVIWPLWVEDDFGKDYATVLLYSQESDQSKKPAVFDRPVQYTIIDPRRASKATKKPDAPADEPAKYGFPKARTDRLDKALKNFLNHAGYDLSCVLERQAPVNASRGPAPADTRGNLARGMEDMLMGDAPDSGD</sequence>
<feature type="compositionally biased region" description="Polar residues" evidence="1">
    <location>
        <begin position="29"/>
        <end position="38"/>
    </location>
</feature>
<feature type="compositionally biased region" description="Basic and acidic residues" evidence="1">
    <location>
        <begin position="152"/>
        <end position="165"/>
    </location>
</feature>
<proteinExistence type="predicted"/>
<feature type="compositionally biased region" description="Polar residues" evidence="1">
    <location>
        <begin position="133"/>
        <end position="151"/>
    </location>
</feature>
<name>A0ABY0HHT2_9PEZI</name>
<feature type="compositionally biased region" description="Basic and acidic residues" evidence="1">
    <location>
        <begin position="190"/>
        <end position="217"/>
    </location>
</feature>
<protein>
    <submittedName>
        <fullName evidence="2">Uncharacterized protein</fullName>
    </submittedName>
</protein>
<feature type="compositionally biased region" description="Basic residues" evidence="1">
    <location>
        <begin position="261"/>
        <end position="270"/>
    </location>
</feature>
<comment type="caution">
    <text evidence="2">The sequence shown here is derived from an EMBL/GenBank/DDBJ whole genome shotgun (WGS) entry which is preliminary data.</text>
</comment>
<dbReference type="Proteomes" id="UP000294003">
    <property type="component" value="Unassembled WGS sequence"/>
</dbReference>
<evidence type="ECO:0000313" key="3">
    <source>
        <dbReference type="Proteomes" id="UP000294003"/>
    </source>
</evidence>